<accession>A0ABP9D943</accession>
<dbReference type="Proteomes" id="UP001500298">
    <property type="component" value="Unassembled WGS sequence"/>
</dbReference>
<reference evidence="3" key="1">
    <citation type="journal article" date="2019" name="Int. J. Syst. Evol. Microbiol.">
        <title>The Global Catalogue of Microorganisms (GCM) 10K type strain sequencing project: providing services to taxonomists for standard genome sequencing and annotation.</title>
        <authorList>
            <consortium name="The Broad Institute Genomics Platform"/>
            <consortium name="The Broad Institute Genome Sequencing Center for Infectious Disease"/>
            <person name="Wu L."/>
            <person name="Ma J."/>
        </authorList>
    </citation>
    <scope>NUCLEOTIDE SEQUENCE [LARGE SCALE GENOMIC DNA]</scope>
    <source>
        <strain evidence="3">JCM 18326</strain>
    </source>
</reference>
<dbReference type="EMBL" id="BAABJX010000020">
    <property type="protein sequence ID" value="GAA4827681.1"/>
    <property type="molecule type" value="Genomic_DNA"/>
</dbReference>
<feature type="chain" id="PRO_5047203809" description="DUF4468 domain-containing protein" evidence="1">
    <location>
        <begin position="23"/>
        <end position="161"/>
    </location>
</feature>
<keyword evidence="3" id="KW-1185">Reference proteome</keyword>
<proteinExistence type="predicted"/>
<dbReference type="RefSeq" id="WP_345369841.1">
    <property type="nucleotide sequence ID" value="NZ_BAABJX010000020.1"/>
</dbReference>
<comment type="caution">
    <text evidence="2">The sequence shown here is derived from an EMBL/GenBank/DDBJ whole genome shotgun (WGS) entry which is preliminary data.</text>
</comment>
<name>A0ABP9D943_9BACT</name>
<evidence type="ECO:0008006" key="4">
    <source>
        <dbReference type="Google" id="ProtNLM"/>
    </source>
</evidence>
<protein>
    <recommendedName>
        <fullName evidence="4">DUF4468 domain-containing protein</fullName>
    </recommendedName>
</protein>
<organism evidence="2 3">
    <name type="scientific">Algivirga pacifica</name>
    <dbReference type="NCBI Taxonomy" id="1162670"/>
    <lineage>
        <taxon>Bacteria</taxon>
        <taxon>Pseudomonadati</taxon>
        <taxon>Bacteroidota</taxon>
        <taxon>Cytophagia</taxon>
        <taxon>Cytophagales</taxon>
        <taxon>Flammeovirgaceae</taxon>
        <taxon>Algivirga</taxon>
    </lineage>
</organism>
<sequence length="161" mass="18843">MKTSIKFFLFKLLFLVLNVSYAQTPASSVSKADMQNQYVAFLQEEGLLPRVDTYGDVRFEFQQQSYYIEVHEEDPYFFRMVLMGAWKMENPELIMKVQDKCVQVTYATKVCTAFINETEVWFSTESLLADPQDFKKIFKRSLSSLEACKMTFLRSIEEQGL</sequence>
<feature type="signal peptide" evidence="1">
    <location>
        <begin position="1"/>
        <end position="22"/>
    </location>
</feature>
<evidence type="ECO:0000256" key="1">
    <source>
        <dbReference type="SAM" id="SignalP"/>
    </source>
</evidence>
<evidence type="ECO:0000313" key="2">
    <source>
        <dbReference type="EMBL" id="GAA4827681.1"/>
    </source>
</evidence>
<evidence type="ECO:0000313" key="3">
    <source>
        <dbReference type="Proteomes" id="UP001500298"/>
    </source>
</evidence>
<keyword evidence="1" id="KW-0732">Signal</keyword>
<gene>
    <name evidence="2" type="ORF">GCM10023331_10660</name>
</gene>